<evidence type="ECO:0000313" key="2">
    <source>
        <dbReference type="Proteomes" id="UP001085076"/>
    </source>
</evidence>
<organism evidence="1 2">
    <name type="scientific">Dioscorea zingiberensis</name>
    <dbReference type="NCBI Taxonomy" id="325984"/>
    <lineage>
        <taxon>Eukaryota</taxon>
        <taxon>Viridiplantae</taxon>
        <taxon>Streptophyta</taxon>
        <taxon>Embryophyta</taxon>
        <taxon>Tracheophyta</taxon>
        <taxon>Spermatophyta</taxon>
        <taxon>Magnoliopsida</taxon>
        <taxon>Liliopsida</taxon>
        <taxon>Dioscoreales</taxon>
        <taxon>Dioscoreaceae</taxon>
        <taxon>Dioscorea</taxon>
    </lineage>
</organism>
<reference evidence="1" key="1">
    <citation type="submission" date="2021-03" db="EMBL/GenBank/DDBJ databases">
        <authorList>
            <person name="Li Z."/>
            <person name="Yang C."/>
        </authorList>
    </citation>
    <scope>NUCLEOTIDE SEQUENCE</scope>
    <source>
        <strain evidence="1">Dzin_1.0</strain>
        <tissue evidence="1">Leaf</tissue>
    </source>
</reference>
<keyword evidence="2" id="KW-1185">Reference proteome</keyword>
<evidence type="ECO:0000313" key="1">
    <source>
        <dbReference type="EMBL" id="KAJ0983413.1"/>
    </source>
</evidence>
<dbReference type="AlphaFoldDB" id="A0A9D5D1K1"/>
<protein>
    <submittedName>
        <fullName evidence="1">Uncharacterized protein</fullName>
    </submittedName>
</protein>
<gene>
    <name evidence="1" type="ORF">J5N97_011668</name>
</gene>
<reference evidence="1" key="2">
    <citation type="journal article" date="2022" name="Hortic Res">
        <title>The genome of Dioscorea zingiberensis sheds light on the biosynthesis, origin and evolution of the medicinally important diosgenin saponins.</title>
        <authorList>
            <person name="Li Y."/>
            <person name="Tan C."/>
            <person name="Li Z."/>
            <person name="Guo J."/>
            <person name="Li S."/>
            <person name="Chen X."/>
            <person name="Wang C."/>
            <person name="Dai X."/>
            <person name="Yang H."/>
            <person name="Song W."/>
            <person name="Hou L."/>
            <person name="Xu J."/>
            <person name="Tong Z."/>
            <person name="Xu A."/>
            <person name="Yuan X."/>
            <person name="Wang W."/>
            <person name="Yang Q."/>
            <person name="Chen L."/>
            <person name="Sun Z."/>
            <person name="Wang K."/>
            <person name="Pan B."/>
            <person name="Chen J."/>
            <person name="Bao Y."/>
            <person name="Liu F."/>
            <person name="Qi X."/>
            <person name="Gang D.R."/>
            <person name="Wen J."/>
            <person name="Li J."/>
        </authorList>
    </citation>
    <scope>NUCLEOTIDE SEQUENCE</scope>
    <source>
        <strain evidence="1">Dzin_1.0</strain>
    </source>
</reference>
<dbReference type="EMBL" id="JAGGNH010000002">
    <property type="protein sequence ID" value="KAJ0983413.1"/>
    <property type="molecule type" value="Genomic_DNA"/>
</dbReference>
<accession>A0A9D5D1K1</accession>
<name>A0A9D5D1K1_9LILI</name>
<sequence length="78" mass="9328">MSELRWLYGSDDDGEQIVKGRMVWQHWSEGMALQLKDERLGDDFQAEQLLRYINIGLLCIQELSPVRDQTWLWWFLLG</sequence>
<proteinExistence type="predicted"/>
<comment type="caution">
    <text evidence="1">The sequence shown here is derived from an EMBL/GenBank/DDBJ whole genome shotgun (WGS) entry which is preliminary data.</text>
</comment>
<dbReference type="Proteomes" id="UP001085076">
    <property type="component" value="Miscellaneous, Linkage group lg02"/>
</dbReference>
<dbReference type="OrthoDB" id="688481at2759"/>